<proteinExistence type="predicted"/>
<evidence type="ECO:0000256" key="1">
    <source>
        <dbReference type="SAM" id="Phobius"/>
    </source>
</evidence>
<name>A0A2I6SWJ4_BACTI</name>
<feature type="transmembrane region" description="Helical" evidence="1">
    <location>
        <begin position="6"/>
        <end position="27"/>
    </location>
</feature>
<accession>A0A2I6SWJ4</accession>
<organism evidence="2">
    <name type="scientific">Bacillus thuringiensis subsp. israelensis</name>
    <dbReference type="NCBI Taxonomy" id="1430"/>
    <lineage>
        <taxon>Bacteria</taxon>
        <taxon>Bacillati</taxon>
        <taxon>Bacillota</taxon>
        <taxon>Bacilli</taxon>
        <taxon>Bacillales</taxon>
        <taxon>Bacillaceae</taxon>
        <taxon>Bacillus</taxon>
        <taxon>Bacillus cereus group</taxon>
    </lineage>
</organism>
<sequence length="48" mass="5522">MLENNTFRLIVLMGGVITLIAIITICLDEKPNMEGLFHHFISQKNTKY</sequence>
<keyword evidence="2" id="KW-0614">Plasmid</keyword>
<keyword evidence="1" id="KW-0472">Membrane</keyword>
<dbReference type="AlphaFoldDB" id="A0A2I6SWJ4"/>
<dbReference type="EMBL" id="MG710485">
    <property type="protein sequence ID" value="AUO31946.1"/>
    <property type="molecule type" value="Genomic_DNA"/>
</dbReference>
<keyword evidence="1" id="KW-0812">Transmembrane</keyword>
<geneLocation type="plasmid" evidence="2">
    <name>pBtiUFT6.51.1 complete sequence</name>
</geneLocation>
<reference evidence="2" key="1">
    <citation type="submission" date="2017-12" db="EMBL/GenBank/DDBJ databases">
        <title>Complete genome sequences of two plasmids found in a Brazilian Bacillus thuringiensis israelensis strain.</title>
        <authorList>
            <person name="Campos F.S."/>
            <person name="Santos G.R."/>
            <person name="Nascimento V.L."/>
            <person name="Correia R.F.T."/>
            <person name="Cangussu A.S.R."/>
            <person name="Ribeiro B.M."/>
            <person name="Aguiar R.W.S."/>
        </authorList>
    </citation>
    <scope>NUCLEOTIDE SEQUENCE</scope>
    <source>
        <strain evidence="2">Bti-UFT6.51</strain>
        <plasmid evidence="2">pBtiUFT6.51.1 complete sequence</plasmid>
    </source>
</reference>
<keyword evidence="1" id="KW-1133">Transmembrane helix</keyword>
<protein>
    <submittedName>
        <fullName evidence="2">Uncharacterized protein</fullName>
    </submittedName>
</protein>
<evidence type="ECO:0000313" key="2">
    <source>
        <dbReference type="EMBL" id="AUO31946.1"/>
    </source>
</evidence>